<dbReference type="InterPro" id="IPR048677">
    <property type="entry name" value="TssM1_hel"/>
</dbReference>
<dbReference type="Proteomes" id="UP000054695">
    <property type="component" value="Unassembled WGS sequence"/>
</dbReference>
<dbReference type="PATRIC" id="fig|447.4.peg.401"/>
<dbReference type="OrthoDB" id="9758229at2"/>
<feature type="domain" description="Type VI secretion system component TssM1 N-terminal" evidence="3">
    <location>
        <begin position="98"/>
        <end position="299"/>
    </location>
</feature>
<dbReference type="NCBIfam" id="NF038226">
    <property type="entry name" value="IcmF_IVB"/>
    <property type="match status" value="1"/>
</dbReference>
<dbReference type="Pfam" id="PF06744">
    <property type="entry name" value="IcmF_C"/>
    <property type="match status" value="1"/>
</dbReference>
<evidence type="ECO:0000313" key="5">
    <source>
        <dbReference type="EMBL" id="KTC77419.1"/>
    </source>
</evidence>
<sequence>MDNSLRALCDAIKKILSQLKPQSNQLSFIVITGKNAQGKSAILKQSNMEEIPVFSEQHAKIYFNQKGIIIELGENWLTNSKTLLLTTLKQLNRCNTYLKITGLVLCIDVNDLLIADPSQFAEQKKAHLQLLARFGTNLGYSINLALMFTKMDTLAGFTEFYQSEHTADLSKPLGFSLDCRNELKKKIEAYSLQFNQLTEQLGQQVINKMHPARSTMRRSLIREFPLQVASLRAPIQALIQGISPKLFNLHSIYFSSAEQGGVSIDRLNKKIQHEYALVVQDTFPQATNFRAYFVEGALKTIQEHCSQIPQVRKFSQKPIIAITASIAGISLLILSYNHYKTAYLLDEASKELLAYDVLNSQKNKEKQALYHLSKAAKTISNISSNSLSLPTVHQLKHNLHHNAENRLHGEFLPSLISELEDVINNSGNTPIVRYNALKIYLMLSQPEHFSAMQVHDWFAAQWKKQPESSLNKQLALLKHLLSKPLKNIPVKPQVISDARNYLNALPTSYLYYSIAKEFLPNAKQKIAINGFVLATNELPSYFTRSGFNEVMQKIPDISHSLQKENWVLARNDLNQLQEMITQAYCFDYVTWWQTFMRKSQPLHYQDYQAGRQVVKNLEQSHALSKMISLIQQETKADLSNSTSLFNQSIANQFTDLNLMSLSSTKELSLKIVDLERFISTLSMINDGGKTAFNITKTRFASDTASDPVSLLYNQARQLPEPLSTWTKQLASDTWGILIKDSRQYINQQWQQTVYREFQTTIARRYPFDASQQEEIAINDFNHFFSTHGALNSFTENYVKPFLDISNAEWKPKAVNDSVLPIASETLDALIRANIITNMFFPDHGEESKIDFSLQKISLDPVVANLELQIGSTKLTDNQSTDSVTRFTWPQSHAKLALNSIEGNHYELAEQGIWALFKLLEKVNVLVDEQDSSSLQILFEINSNSGRYLLKTNNQVNPFTPGILNGFTLNESIV</sequence>
<dbReference type="STRING" id="447.Lboz_0372"/>
<dbReference type="Pfam" id="PF21070">
    <property type="entry name" value="IcmF_helical"/>
    <property type="match status" value="1"/>
</dbReference>
<protein>
    <submittedName>
        <fullName evidence="5">IcmF</fullName>
    </submittedName>
</protein>
<dbReference type="InterPro" id="IPR009612">
    <property type="entry name" value="IcmF-rel"/>
</dbReference>
<accession>A0A0W0S2H2</accession>
<keyword evidence="6" id="KW-1185">Reference proteome</keyword>
<dbReference type="InterPro" id="IPR025743">
    <property type="entry name" value="TssM1_N"/>
</dbReference>
<evidence type="ECO:0000259" key="3">
    <source>
        <dbReference type="Pfam" id="PF14331"/>
    </source>
</evidence>
<dbReference type="RefSeq" id="WP_058458066.1">
    <property type="nucleotide sequence ID" value="NZ_CAAAIY010000003.1"/>
</dbReference>
<dbReference type="Pfam" id="PF06761">
    <property type="entry name" value="IcmF-related"/>
    <property type="match status" value="1"/>
</dbReference>
<dbReference type="PANTHER" id="PTHR36153:SF1">
    <property type="entry name" value="TYPE VI SECRETION SYSTEM COMPONENT TSSM1"/>
    <property type="match status" value="1"/>
</dbReference>
<comment type="caution">
    <text evidence="5">The sequence shown here is derived from an EMBL/GenBank/DDBJ whole genome shotgun (WGS) entry which is preliminary data.</text>
</comment>
<organism evidence="5 6">
    <name type="scientific">Legionella bozemanae</name>
    <name type="common">Fluoribacter bozemanae</name>
    <dbReference type="NCBI Taxonomy" id="447"/>
    <lineage>
        <taxon>Bacteria</taxon>
        <taxon>Pseudomonadati</taxon>
        <taxon>Pseudomonadota</taxon>
        <taxon>Gammaproteobacteria</taxon>
        <taxon>Legionellales</taxon>
        <taxon>Legionellaceae</taxon>
        <taxon>Legionella</taxon>
    </lineage>
</organism>
<evidence type="ECO:0000259" key="4">
    <source>
        <dbReference type="Pfam" id="PF21070"/>
    </source>
</evidence>
<evidence type="ECO:0000259" key="2">
    <source>
        <dbReference type="Pfam" id="PF06761"/>
    </source>
</evidence>
<feature type="domain" description="Type VI secretion system IcmF C-terminal" evidence="1">
    <location>
        <begin position="851"/>
        <end position="952"/>
    </location>
</feature>
<dbReference type="Pfam" id="PF14331">
    <property type="entry name" value="IcmF-related_N"/>
    <property type="match status" value="1"/>
</dbReference>
<dbReference type="InterPro" id="IPR010623">
    <property type="entry name" value="IcmF_C"/>
</dbReference>
<feature type="domain" description="Type VI secretion system component TssM1 helical" evidence="4">
    <location>
        <begin position="744"/>
        <end position="842"/>
    </location>
</feature>
<proteinExistence type="predicted"/>
<gene>
    <name evidence="5" type="ORF">Lboz_0372</name>
</gene>
<reference evidence="5 6" key="1">
    <citation type="submission" date="2015-11" db="EMBL/GenBank/DDBJ databases">
        <title>Genomic analysis of 38 Legionella species identifies large and diverse effector repertoires.</title>
        <authorList>
            <person name="Burstein D."/>
            <person name="Amaro F."/>
            <person name="Zusman T."/>
            <person name="Lifshitz Z."/>
            <person name="Cohen O."/>
            <person name="Gilbert J.A."/>
            <person name="Pupko T."/>
            <person name="Shuman H.A."/>
            <person name="Segal G."/>
        </authorList>
    </citation>
    <scope>NUCLEOTIDE SEQUENCE [LARGE SCALE GENOMIC DNA]</scope>
    <source>
        <strain evidence="5 6">WIGA</strain>
    </source>
</reference>
<evidence type="ECO:0000259" key="1">
    <source>
        <dbReference type="Pfam" id="PF06744"/>
    </source>
</evidence>
<dbReference type="InterPro" id="IPR053156">
    <property type="entry name" value="T6SS_TssM-like"/>
</dbReference>
<dbReference type="EMBL" id="LNXU01000002">
    <property type="protein sequence ID" value="KTC77419.1"/>
    <property type="molecule type" value="Genomic_DNA"/>
</dbReference>
<evidence type="ECO:0000313" key="6">
    <source>
        <dbReference type="Proteomes" id="UP000054695"/>
    </source>
</evidence>
<dbReference type="PANTHER" id="PTHR36153">
    <property type="entry name" value="INNER MEMBRANE PROTEIN-RELATED"/>
    <property type="match status" value="1"/>
</dbReference>
<dbReference type="AlphaFoldDB" id="A0A0W0S2H2"/>
<feature type="domain" description="IcmF-related" evidence="2">
    <location>
        <begin position="385"/>
        <end position="634"/>
    </location>
</feature>
<name>A0A0W0S2H2_LEGBO</name>